<feature type="compositionally biased region" description="Polar residues" evidence="1">
    <location>
        <begin position="94"/>
        <end position="104"/>
    </location>
</feature>
<proteinExistence type="predicted"/>
<dbReference type="EMBL" id="FMCT01000026">
    <property type="protein sequence ID" value="SCF50124.1"/>
    <property type="molecule type" value="Genomic_DNA"/>
</dbReference>
<keyword evidence="3" id="KW-1185">Reference proteome</keyword>
<feature type="region of interest" description="Disordered" evidence="1">
    <location>
        <begin position="83"/>
        <end position="137"/>
    </location>
</feature>
<dbReference type="RefSeq" id="WP_176735079.1">
    <property type="nucleotide sequence ID" value="NZ_FMCT01000026.1"/>
</dbReference>
<name>A0A1C5AYJ0_9ACTN</name>
<sequence length="137" mass="15322">MNRYGAQAQKHWRTYLPQRYATIEDPNSFFSTLGEQAATAIEQRARELAGPDLPDEGYLGKLGRLNAAQRTAEEEILPELILIDPATDGPPDETPSTSTMSAGPTWTPLVEDPNDPWWQRVAEEEDDQNDDPVTPTR</sequence>
<reference evidence="3" key="1">
    <citation type="submission" date="2016-06" db="EMBL/GenBank/DDBJ databases">
        <authorList>
            <person name="Varghese N."/>
            <person name="Submissions Spin"/>
        </authorList>
    </citation>
    <scope>NUCLEOTIDE SEQUENCE [LARGE SCALE GENOMIC DNA]</scope>
    <source>
        <strain evidence="3">DSM 43168</strain>
    </source>
</reference>
<evidence type="ECO:0008006" key="4">
    <source>
        <dbReference type="Google" id="ProtNLM"/>
    </source>
</evidence>
<evidence type="ECO:0000313" key="2">
    <source>
        <dbReference type="EMBL" id="SCF50124.1"/>
    </source>
</evidence>
<evidence type="ECO:0000256" key="1">
    <source>
        <dbReference type="SAM" id="MobiDB-lite"/>
    </source>
</evidence>
<protein>
    <recommendedName>
        <fullName evidence="4">TnpV protein</fullName>
    </recommendedName>
</protein>
<dbReference type="Proteomes" id="UP000183585">
    <property type="component" value="Unassembled WGS sequence"/>
</dbReference>
<accession>A0A1C5AYJ0</accession>
<gene>
    <name evidence="2" type="ORF">GA0070563_12657</name>
</gene>
<evidence type="ECO:0000313" key="3">
    <source>
        <dbReference type="Proteomes" id="UP000183585"/>
    </source>
</evidence>
<organism evidence="2 3">
    <name type="scientific">Micromonospora carbonacea</name>
    <dbReference type="NCBI Taxonomy" id="47853"/>
    <lineage>
        <taxon>Bacteria</taxon>
        <taxon>Bacillati</taxon>
        <taxon>Actinomycetota</taxon>
        <taxon>Actinomycetes</taxon>
        <taxon>Micromonosporales</taxon>
        <taxon>Micromonosporaceae</taxon>
        <taxon>Micromonospora</taxon>
    </lineage>
</organism>
<dbReference type="AlphaFoldDB" id="A0A1C5AYJ0"/>